<dbReference type="GO" id="GO:0016740">
    <property type="term" value="F:transferase activity"/>
    <property type="evidence" value="ECO:0007669"/>
    <property type="project" value="UniProtKB-KW"/>
</dbReference>
<dbReference type="EMBL" id="NRGO01000028">
    <property type="protein sequence ID" value="PCC48651.1"/>
    <property type="molecule type" value="Genomic_DNA"/>
</dbReference>
<evidence type="ECO:0000256" key="2">
    <source>
        <dbReference type="SAM" id="MobiDB-lite"/>
    </source>
</evidence>
<dbReference type="Pfam" id="PF00535">
    <property type="entry name" value="Glycos_transf_2"/>
    <property type="match status" value="1"/>
</dbReference>
<protein>
    <submittedName>
        <fullName evidence="5">Glycosyl transferase</fullName>
    </submittedName>
</protein>
<comment type="caution">
    <text evidence="5">The sequence shown here is derived from an EMBL/GenBank/DDBJ whole genome shotgun (WGS) entry which is preliminary data.</text>
</comment>
<dbReference type="AlphaFoldDB" id="A0A2A3ZB10"/>
<dbReference type="RefSeq" id="WP_096161229.1">
    <property type="nucleotide sequence ID" value="NZ_NRGO01000028.1"/>
</dbReference>
<dbReference type="InterPro" id="IPR001173">
    <property type="entry name" value="Glyco_trans_2-like"/>
</dbReference>
<feature type="transmembrane region" description="Helical" evidence="3">
    <location>
        <begin position="232"/>
        <end position="253"/>
    </location>
</feature>
<organism evidence="5 6">
    <name type="scientific">Brevibacterium aurantiacum</name>
    <dbReference type="NCBI Taxonomy" id="273384"/>
    <lineage>
        <taxon>Bacteria</taxon>
        <taxon>Bacillati</taxon>
        <taxon>Actinomycetota</taxon>
        <taxon>Actinomycetes</taxon>
        <taxon>Micrococcales</taxon>
        <taxon>Brevibacteriaceae</taxon>
        <taxon>Brevibacterium</taxon>
    </lineage>
</organism>
<name>A0A2A3ZB10_BREAU</name>
<feature type="region of interest" description="Disordered" evidence="2">
    <location>
        <begin position="324"/>
        <end position="355"/>
    </location>
</feature>
<gene>
    <name evidence="5" type="ORF">CIK62_17310</name>
</gene>
<dbReference type="SUPFAM" id="SSF53448">
    <property type="entry name" value="Nucleotide-diphospho-sugar transferases"/>
    <property type="match status" value="1"/>
</dbReference>
<evidence type="ECO:0000313" key="5">
    <source>
        <dbReference type="EMBL" id="PCC48651.1"/>
    </source>
</evidence>
<reference evidence="5 6" key="1">
    <citation type="journal article" date="2017" name="Elife">
        <title>Extensive horizontal gene transfer in cheese-associated bacteria.</title>
        <authorList>
            <person name="Bonham K.S."/>
            <person name="Wolfe B.E."/>
            <person name="Dutton R.J."/>
        </authorList>
    </citation>
    <scope>NUCLEOTIDE SEQUENCE [LARGE SCALE GENOMIC DNA]</scope>
    <source>
        <strain evidence="5 6">900_6</strain>
    </source>
</reference>
<dbReference type="PANTHER" id="PTHR48090">
    <property type="entry name" value="UNDECAPRENYL-PHOSPHATE 4-DEOXY-4-FORMAMIDO-L-ARABINOSE TRANSFERASE-RELATED"/>
    <property type="match status" value="1"/>
</dbReference>
<keyword evidence="3" id="KW-0812">Transmembrane</keyword>
<sequence>MLEDTTRIAAIVPCHNEEITVAKVVHDLKAAVPGITVYVYDNCSKDRTSQRAAEAGAIVRKENAPGKGNVVRRAFADIDADIYVMIDGDDTYEASHLPEMIDTLVSGPYDHVLGVRQDNQASTSYRPGHEAGNMMFNRLTGWLFQSQVTDMLSGYRVFSRRFVKSFPAISKRFEIETELTVHMMSLRLPSTEVPIDFRDRPDGSESKLSTFKDGFRILGLISALVRHERPRLFYGVITTILVIASLLFGLPVVWEFWQTGLVPRFPTAILATALMGLAFLLGSVGLTLDGLRRARRETSRLAYLGLPAVSTQAVFSQNRSTETLSAQPAAGTHTHGRTQTAEHTHRSKVRTPLAS</sequence>
<feature type="domain" description="Glycosyltransferase 2-like" evidence="4">
    <location>
        <begin position="11"/>
        <end position="163"/>
    </location>
</feature>
<proteinExistence type="inferred from homology"/>
<dbReference type="Proteomes" id="UP000217720">
    <property type="component" value="Unassembled WGS sequence"/>
</dbReference>
<accession>A0A2A3ZB10</accession>
<dbReference type="Gene3D" id="3.90.550.10">
    <property type="entry name" value="Spore Coat Polysaccharide Biosynthesis Protein SpsA, Chain A"/>
    <property type="match status" value="1"/>
</dbReference>
<dbReference type="CDD" id="cd04179">
    <property type="entry name" value="DPM_DPG-synthase_like"/>
    <property type="match status" value="1"/>
</dbReference>
<dbReference type="PANTHER" id="PTHR48090:SF7">
    <property type="entry name" value="RFBJ PROTEIN"/>
    <property type="match status" value="1"/>
</dbReference>
<comment type="similarity">
    <text evidence="1">Belongs to the glycosyltransferase 2 family.</text>
</comment>
<dbReference type="InterPro" id="IPR050256">
    <property type="entry name" value="Glycosyltransferase_2"/>
</dbReference>
<evidence type="ECO:0000256" key="1">
    <source>
        <dbReference type="ARBA" id="ARBA00006739"/>
    </source>
</evidence>
<dbReference type="InterPro" id="IPR029044">
    <property type="entry name" value="Nucleotide-diphossugar_trans"/>
</dbReference>
<evidence type="ECO:0000259" key="4">
    <source>
        <dbReference type="Pfam" id="PF00535"/>
    </source>
</evidence>
<evidence type="ECO:0000256" key="3">
    <source>
        <dbReference type="SAM" id="Phobius"/>
    </source>
</evidence>
<feature type="transmembrane region" description="Helical" evidence="3">
    <location>
        <begin position="265"/>
        <end position="288"/>
    </location>
</feature>
<evidence type="ECO:0000313" key="6">
    <source>
        <dbReference type="Proteomes" id="UP000217720"/>
    </source>
</evidence>
<keyword evidence="3" id="KW-0472">Membrane</keyword>
<keyword evidence="5" id="KW-0808">Transferase</keyword>
<keyword evidence="3" id="KW-1133">Transmembrane helix</keyword>